<evidence type="ECO:0000313" key="2">
    <source>
        <dbReference type="Proteomes" id="UP001499988"/>
    </source>
</evidence>
<sequence length="80" mass="9643">MIIQDHSLVNEFPAHVERIQELNLTNDQFHQQYNQYHELDRQVRRIEEGLENAADDHLETLKRQRLTLKDTLYSQIQRSA</sequence>
<name>A0ABP9EVP3_9GAMM</name>
<reference evidence="2" key="1">
    <citation type="journal article" date="2019" name="Int. J. Syst. Evol. Microbiol.">
        <title>The Global Catalogue of Microorganisms (GCM) 10K type strain sequencing project: providing services to taxonomists for standard genome sequencing and annotation.</title>
        <authorList>
            <consortium name="The Broad Institute Genomics Platform"/>
            <consortium name="The Broad Institute Genome Sequencing Center for Infectious Disease"/>
            <person name="Wu L."/>
            <person name="Ma J."/>
        </authorList>
    </citation>
    <scope>NUCLEOTIDE SEQUENCE [LARGE SCALE GENOMIC DNA]</scope>
    <source>
        <strain evidence="2">JCM 18401</strain>
    </source>
</reference>
<dbReference type="RefSeq" id="WP_345334775.1">
    <property type="nucleotide sequence ID" value="NZ_BAABJZ010000022.1"/>
</dbReference>
<dbReference type="Proteomes" id="UP001499988">
    <property type="component" value="Unassembled WGS sequence"/>
</dbReference>
<protein>
    <submittedName>
        <fullName evidence="1">YdcH family protein</fullName>
    </submittedName>
</protein>
<comment type="caution">
    <text evidence="1">The sequence shown here is derived from an EMBL/GenBank/DDBJ whole genome shotgun (WGS) entry which is preliminary data.</text>
</comment>
<gene>
    <name evidence="1" type="ORF">GCM10023333_15440</name>
</gene>
<organism evidence="1 2">
    <name type="scientific">Ferrimonas pelagia</name>
    <dbReference type="NCBI Taxonomy" id="1177826"/>
    <lineage>
        <taxon>Bacteria</taxon>
        <taxon>Pseudomonadati</taxon>
        <taxon>Pseudomonadota</taxon>
        <taxon>Gammaproteobacteria</taxon>
        <taxon>Alteromonadales</taxon>
        <taxon>Ferrimonadaceae</taxon>
        <taxon>Ferrimonas</taxon>
    </lineage>
</organism>
<dbReference type="EMBL" id="BAABJZ010000022">
    <property type="protein sequence ID" value="GAA4882204.1"/>
    <property type="molecule type" value="Genomic_DNA"/>
</dbReference>
<dbReference type="InterPro" id="IPR007420">
    <property type="entry name" value="DUF465"/>
</dbReference>
<dbReference type="InterPro" id="IPR038444">
    <property type="entry name" value="DUF465_sf"/>
</dbReference>
<proteinExistence type="predicted"/>
<dbReference type="Pfam" id="PF04325">
    <property type="entry name" value="DUF465"/>
    <property type="match status" value="1"/>
</dbReference>
<keyword evidence="2" id="KW-1185">Reference proteome</keyword>
<dbReference type="Gene3D" id="6.10.280.50">
    <property type="match status" value="1"/>
</dbReference>
<accession>A0ABP9EVP3</accession>
<evidence type="ECO:0000313" key="1">
    <source>
        <dbReference type="EMBL" id="GAA4882204.1"/>
    </source>
</evidence>